<dbReference type="OrthoDB" id="9796919at2"/>
<keyword evidence="3" id="KW-1185">Reference proteome</keyword>
<sequence>MPQAPWWSCPARTLPPSGMPRRPVGPVRALRRCSPEPPRARPAGMVCRMRSALRQRVPKWACPIPSACSCVNRSARLPGISTPTSIRVGPTRACRPNCFAHRPRRSRAPDAAPRAAALPYNAAPMAACILALETSTDTCGVALLRQGDAATELAVREHVGVAAHSARILPMIDELLAEAGVARTAIDAIAFGQGPGGFTGLRVACGVAQGLGFALSVPLVPITSHRAVEAQLDPAAPAVRAVLIDARMREAYVAAYRRDGAEAQQLQAPMLIAYDDVPVWVERSWPAWSGEAVSARTLVVAGDWGESAGVAAALPEGVVHAPVLRAQVAAVARLGLHDWSAGRVIAPDDAQPLYVRDKVAYTTRERAAGAGGNPRATGVS</sequence>
<dbReference type="AlphaFoldDB" id="A0A556ABP2"/>
<protein>
    <submittedName>
        <fullName evidence="2">tRNA (Adenosine(37)-N6)-threonylcarbamoyltransferase complex dimerization subunit type 1 TsaB</fullName>
    </submittedName>
</protein>
<dbReference type="PANTHER" id="PTHR11735:SF11">
    <property type="entry name" value="TRNA THREONYLCARBAMOYLADENOSINE BIOSYNTHESIS PROTEIN TSAB"/>
    <property type="match status" value="1"/>
</dbReference>
<evidence type="ECO:0000313" key="3">
    <source>
        <dbReference type="Proteomes" id="UP000318405"/>
    </source>
</evidence>
<dbReference type="Proteomes" id="UP000318405">
    <property type="component" value="Unassembled WGS sequence"/>
</dbReference>
<dbReference type="InterPro" id="IPR043129">
    <property type="entry name" value="ATPase_NBD"/>
</dbReference>
<dbReference type="CDD" id="cd24032">
    <property type="entry name" value="ASKHA_NBD_TsaB"/>
    <property type="match status" value="1"/>
</dbReference>
<dbReference type="Gene3D" id="3.30.420.40">
    <property type="match status" value="2"/>
</dbReference>
<gene>
    <name evidence="2" type="primary">tsaB</name>
    <name evidence="2" type="ORF">FOZ76_21025</name>
</gene>
<keyword evidence="2" id="KW-0808">Transferase</keyword>
<comment type="caution">
    <text evidence="2">The sequence shown here is derived from an EMBL/GenBank/DDBJ whole genome shotgun (WGS) entry which is preliminary data.</text>
</comment>
<dbReference type="GO" id="GO:0016740">
    <property type="term" value="F:transferase activity"/>
    <property type="evidence" value="ECO:0007669"/>
    <property type="project" value="UniProtKB-KW"/>
</dbReference>
<reference evidence="2 3" key="1">
    <citation type="submission" date="2019-07" db="EMBL/GenBank/DDBJ databases">
        <title>Qingshengfaniella alkalisoli gen. nov., sp. nov., isolated from saline soil.</title>
        <authorList>
            <person name="Xu L."/>
            <person name="Huang X.-X."/>
            <person name="Sun J.-Q."/>
        </authorList>
    </citation>
    <scope>NUCLEOTIDE SEQUENCE [LARGE SCALE GENOMIC DNA]</scope>
    <source>
        <strain evidence="2 3">DSM 27279</strain>
    </source>
</reference>
<dbReference type="SUPFAM" id="SSF53067">
    <property type="entry name" value="Actin-like ATPase domain"/>
    <property type="match status" value="2"/>
</dbReference>
<dbReference type="PANTHER" id="PTHR11735">
    <property type="entry name" value="TRNA N6-ADENOSINE THREONYLCARBAMOYLTRANSFERASE"/>
    <property type="match status" value="1"/>
</dbReference>
<dbReference type="GO" id="GO:0005829">
    <property type="term" value="C:cytosol"/>
    <property type="evidence" value="ECO:0007669"/>
    <property type="project" value="TreeGrafter"/>
</dbReference>
<name>A0A556ABP2_9BURK</name>
<accession>A0A556ABP2</accession>
<proteinExistence type="predicted"/>
<dbReference type="InterPro" id="IPR022496">
    <property type="entry name" value="T6A_TsaB"/>
</dbReference>
<dbReference type="GO" id="GO:0002949">
    <property type="term" value="P:tRNA threonylcarbamoyladenosine modification"/>
    <property type="evidence" value="ECO:0007669"/>
    <property type="project" value="InterPro"/>
</dbReference>
<dbReference type="EMBL" id="VLTJ01000039">
    <property type="protein sequence ID" value="TSH90312.1"/>
    <property type="molecule type" value="Genomic_DNA"/>
</dbReference>
<dbReference type="NCBIfam" id="TIGR03725">
    <property type="entry name" value="T6A_YeaZ"/>
    <property type="match status" value="1"/>
</dbReference>
<dbReference type="InterPro" id="IPR000905">
    <property type="entry name" value="Gcp-like_dom"/>
</dbReference>
<dbReference type="Pfam" id="PF00814">
    <property type="entry name" value="TsaD"/>
    <property type="match status" value="1"/>
</dbReference>
<feature type="domain" description="Gcp-like" evidence="1">
    <location>
        <begin position="163"/>
        <end position="273"/>
    </location>
</feature>
<evidence type="ECO:0000313" key="2">
    <source>
        <dbReference type="EMBL" id="TSH90312.1"/>
    </source>
</evidence>
<evidence type="ECO:0000259" key="1">
    <source>
        <dbReference type="Pfam" id="PF00814"/>
    </source>
</evidence>
<organism evidence="2 3">
    <name type="scientific">Verticiella sediminum</name>
    <dbReference type="NCBI Taxonomy" id="1247510"/>
    <lineage>
        <taxon>Bacteria</taxon>
        <taxon>Pseudomonadati</taxon>
        <taxon>Pseudomonadota</taxon>
        <taxon>Betaproteobacteria</taxon>
        <taxon>Burkholderiales</taxon>
        <taxon>Alcaligenaceae</taxon>
        <taxon>Verticiella</taxon>
    </lineage>
</organism>